<protein>
    <submittedName>
        <fullName evidence="1">Uncharacterized protein</fullName>
    </submittedName>
</protein>
<dbReference type="KEGG" id="rba:RB7523"/>
<dbReference type="EMBL" id="BX294146">
    <property type="protein sequence ID" value="CAD75409.1"/>
    <property type="molecule type" value="Genomic_DNA"/>
</dbReference>
<dbReference type="STRING" id="243090.RB7523"/>
<gene>
    <name evidence="1" type="ordered locus">RB7523</name>
</gene>
<sequence>MISVRIDPIANGFVSARRRAHKKTPRRRLPFAEAFWSHVCLTQWSTFIK</sequence>
<reference evidence="1 2" key="1">
    <citation type="journal article" date="2003" name="Proc. Natl. Acad. Sci. U.S.A.">
        <title>Complete genome sequence of the marine planctomycete Pirellula sp. strain 1.</title>
        <authorList>
            <person name="Gloeckner F.O."/>
            <person name="Kube M."/>
            <person name="Bauer M."/>
            <person name="Teeling H."/>
            <person name="Lombardot T."/>
            <person name="Ludwig W."/>
            <person name="Gade D."/>
            <person name="Beck A."/>
            <person name="Borzym K."/>
            <person name="Heitmann K."/>
            <person name="Rabus R."/>
            <person name="Schlesner H."/>
            <person name="Amann R."/>
            <person name="Reinhardt R."/>
        </authorList>
    </citation>
    <scope>NUCLEOTIDE SEQUENCE [LARGE SCALE GENOMIC DNA]</scope>
    <source>
        <strain evidence="2">DSM 10527 / NCIMB 13988 / SH1</strain>
    </source>
</reference>
<name>Q7UNL0_RHOBA</name>
<dbReference type="EnsemblBacteria" id="CAD75409">
    <property type="protein sequence ID" value="CAD75409"/>
    <property type="gene ID" value="RB7523"/>
</dbReference>
<dbReference type="InParanoid" id="Q7UNL0"/>
<dbReference type="HOGENOM" id="CLU_3140042_0_0_0"/>
<dbReference type="AlphaFoldDB" id="Q7UNL0"/>
<evidence type="ECO:0000313" key="1">
    <source>
        <dbReference type="EMBL" id="CAD75409.1"/>
    </source>
</evidence>
<accession>Q7UNL0</accession>
<proteinExistence type="predicted"/>
<keyword evidence="2" id="KW-1185">Reference proteome</keyword>
<organism evidence="1 2">
    <name type="scientific">Rhodopirellula baltica (strain DSM 10527 / NCIMB 13988 / SH1)</name>
    <dbReference type="NCBI Taxonomy" id="243090"/>
    <lineage>
        <taxon>Bacteria</taxon>
        <taxon>Pseudomonadati</taxon>
        <taxon>Planctomycetota</taxon>
        <taxon>Planctomycetia</taxon>
        <taxon>Pirellulales</taxon>
        <taxon>Pirellulaceae</taxon>
        <taxon>Rhodopirellula</taxon>
    </lineage>
</organism>
<evidence type="ECO:0000313" key="2">
    <source>
        <dbReference type="Proteomes" id="UP000001025"/>
    </source>
</evidence>
<dbReference type="Proteomes" id="UP000001025">
    <property type="component" value="Chromosome"/>
</dbReference>